<dbReference type="InterPro" id="IPR050767">
    <property type="entry name" value="Sel1_AlgK"/>
</dbReference>
<dbReference type="PANTHER" id="PTHR11102">
    <property type="entry name" value="SEL-1-LIKE PROTEIN"/>
    <property type="match status" value="1"/>
</dbReference>
<dbReference type="SMART" id="SM00671">
    <property type="entry name" value="SEL1"/>
    <property type="match status" value="4"/>
</dbReference>
<name>A0A7X0P9P3_9BURK</name>
<dbReference type="GO" id="GO:0036503">
    <property type="term" value="P:ERAD pathway"/>
    <property type="evidence" value="ECO:0007669"/>
    <property type="project" value="TreeGrafter"/>
</dbReference>
<evidence type="ECO:0000256" key="1">
    <source>
        <dbReference type="SAM" id="MobiDB-lite"/>
    </source>
</evidence>
<proteinExistence type="predicted"/>
<dbReference type="Gene3D" id="1.25.40.10">
    <property type="entry name" value="Tetratricopeptide repeat domain"/>
    <property type="match status" value="1"/>
</dbReference>
<accession>A0A7X0P9P3</accession>
<evidence type="ECO:0000313" key="2">
    <source>
        <dbReference type="EMBL" id="MBB6557885.1"/>
    </source>
</evidence>
<dbReference type="EMBL" id="JACHLK010000001">
    <property type="protein sequence ID" value="MBB6557885.1"/>
    <property type="molecule type" value="Genomic_DNA"/>
</dbReference>
<reference evidence="2 3" key="1">
    <citation type="submission" date="2020-08" db="EMBL/GenBank/DDBJ databases">
        <title>Functional genomics of gut bacteria from endangered species of beetles.</title>
        <authorList>
            <person name="Carlos-Shanley C."/>
        </authorList>
    </citation>
    <scope>NUCLEOTIDE SEQUENCE [LARGE SCALE GENOMIC DNA]</scope>
    <source>
        <strain evidence="2 3">S00198</strain>
    </source>
</reference>
<protein>
    <submittedName>
        <fullName evidence="2">TPR repeat protein</fullName>
    </submittedName>
</protein>
<evidence type="ECO:0000313" key="3">
    <source>
        <dbReference type="Proteomes" id="UP000575083"/>
    </source>
</evidence>
<gene>
    <name evidence="2" type="ORF">HNP48_000549</name>
</gene>
<sequence length="378" mass="40606">MSTAHLPPQGAPADRARRTALRWALAASCAAATGAARAVIQLPSAQPASAPQGSAVRTPQTPGSSLRLPSANTEQVLNSLIEAANDGDADAMVQVGMYYHSNPGLPQAAATARRWWGRAAQAGDVRGMAGYGYLLGVDNAGGMRDLAAAREWLQKARAAGLVRATYIESLLEGQITGPRKLRDARRLLEQAAQDGDALAMNDLAVAWELDGSLERAREMYVLSAAQGYGVARANYLRLERQNRSSESATLARLRTLSDDGNADATLQLAQLYHQGKGGVQRDFAQAIGLYRRAADSGSRSAREFLALIFSRSSRDNSARGVDAAWMEELATRINARTDAGKEGRDMLSDRPRRSEDALWNLTSLRWTPPVTDQPATPP</sequence>
<dbReference type="Proteomes" id="UP000575083">
    <property type="component" value="Unassembled WGS sequence"/>
</dbReference>
<organism evidence="2 3">
    <name type="scientific">Acidovorax soli</name>
    <dbReference type="NCBI Taxonomy" id="592050"/>
    <lineage>
        <taxon>Bacteria</taxon>
        <taxon>Pseudomonadati</taxon>
        <taxon>Pseudomonadota</taxon>
        <taxon>Betaproteobacteria</taxon>
        <taxon>Burkholderiales</taxon>
        <taxon>Comamonadaceae</taxon>
        <taxon>Acidovorax</taxon>
    </lineage>
</organism>
<dbReference type="AlphaFoldDB" id="A0A7X0P9P3"/>
<dbReference type="InterPro" id="IPR011990">
    <property type="entry name" value="TPR-like_helical_dom_sf"/>
</dbReference>
<dbReference type="RefSeq" id="WP_184855302.1">
    <property type="nucleotide sequence ID" value="NZ_JACHLK010000001.1"/>
</dbReference>
<dbReference type="Pfam" id="PF08238">
    <property type="entry name" value="Sel1"/>
    <property type="match status" value="5"/>
</dbReference>
<feature type="region of interest" description="Disordered" evidence="1">
    <location>
        <begin position="46"/>
        <end position="68"/>
    </location>
</feature>
<dbReference type="InterPro" id="IPR006597">
    <property type="entry name" value="Sel1-like"/>
</dbReference>
<comment type="caution">
    <text evidence="2">The sequence shown here is derived from an EMBL/GenBank/DDBJ whole genome shotgun (WGS) entry which is preliminary data.</text>
</comment>
<feature type="compositionally biased region" description="Low complexity" evidence="1">
    <location>
        <begin position="46"/>
        <end position="55"/>
    </location>
</feature>
<dbReference type="PROSITE" id="PS51318">
    <property type="entry name" value="TAT"/>
    <property type="match status" value="1"/>
</dbReference>
<keyword evidence="3" id="KW-1185">Reference proteome</keyword>
<dbReference type="SUPFAM" id="SSF81901">
    <property type="entry name" value="HCP-like"/>
    <property type="match status" value="2"/>
</dbReference>
<dbReference type="InterPro" id="IPR006311">
    <property type="entry name" value="TAT_signal"/>
</dbReference>
<dbReference type="PANTHER" id="PTHR11102:SF147">
    <property type="entry name" value="SEL1L ADAPTOR SUBUNIT OF ERAD E3 UBIQUITIN LIGASE"/>
    <property type="match status" value="1"/>
</dbReference>